<evidence type="ECO:0000256" key="4">
    <source>
        <dbReference type="ARBA" id="ARBA00023125"/>
    </source>
</evidence>
<dbReference type="GO" id="GO:0005524">
    <property type="term" value="F:ATP binding"/>
    <property type="evidence" value="ECO:0007669"/>
    <property type="project" value="UniProtKB-KW"/>
</dbReference>
<dbReference type="GO" id="GO:0030983">
    <property type="term" value="F:mismatched DNA binding"/>
    <property type="evidence" value="ECO:0007669"/>
    <property type="project" value="InterPro"/>
</dbReference>
<dbReference type="InterPro" id="IPR007696">
    <property type="entry name" value="DNA_mismatch_repair_MutS_core"/>
</dbReference>
<name>A0AAJ0F852_9PEZI</name>
<reference evidence="7" key="1">
    <citation type="submission" date="2023-06" db="EMBL/GenBank/DDBJ databases">
        <title>Genome-scale phylogeny and comparative genomics of the fungal order Sordariales.</title>
        <authorList>
            <consortium name="Lawrence Berkeley National Laboratory"/>
            <person name="Hensen N."/>
            <person name="Bonometti L."/>
            <person name="Westerberg I."/>
            <person name="Brannstrom I.O."/>
            <person name="Guillou S."/>
            <person name="Cros-Aarteil S."/>
            <person name="Calhoun S."/>
            <person name="Haridas S."/>
            <person name="Kuo A."/>
            <person name="Mondo S."/>
            <person name="Pangilinan J."/>
            <person name="Riley R."/>
            <person name="Labutti K."/>
            <person name="Andreopoulos B."/>
            <person name="Lipzen A."/>
            <person name="Chen C."/>
            <person name="Yanf M."/>
            <person name="Daum C."/>
            <person name="Ng V."/>
            <person name="Clum A."/>
            <person name="Steindorff A."/>
            <person name="Ohm R."/>
            <person name="Martin F."/>
            <person name="Silar P."/>
            <person name="Natvig D."/>
            <person name="Lalanne C."/>
            <person name="Gautier V."/>
            <person name="Ament-Velasquez S.L."/>
            <person name="Kruys A."/>
            <person name="Hutchinson M.I."/>
            <person name="Powell A.J."/>
            <person name="Barry K."/>
            <person name="Miller A.N."/>
            <person name="Grigoriev I.V."/>
            <person name="Debuchy R."/>
            <person name="Gladieux P."/>
            <person name="Thoren M.H."/>
            <person name="Johannesson H."/>
        </authorList>
    </citation>
    <scope>NUCLEOTIDE SEQUENCE</scope>
    <source>
        <strain evidence="7">PSN4</strain>
    </source>
</reference>
<dbReference type="EMBL" id="MU839830">
    <property type="protein sequence ID" value="KAK1757587.1"/>
    <property type="molecule type" value="Genomic_DNA"/>
</dbReference>
<feature type="region of interest" description="Disordered" evidence="5">
    <location>
        <begin position="576"/>
        <end position="651"/>
    </location>
</feature>
<dbReference type="Proteomes" id="UP001239445">
    <property type="component" value="Unassembled WGS sequence"/>
</dbReference>
<feature type="compositionally biased region" description="Basic and acidic residues" evidence="5">
    <location>
        <begin position="624"/>
        <end position="635"/>
    </location>
</feature>
<dbReference type="InterPro" id="IPR000432">
    <property type="entry name" value="DNA_mismatch_repair_MutS_C"/>
</dbReference>
<evidence type="ECO:0000256" key="3">
    <source>
        <dbReference type="ARBA" id="ARBA00022840"/>
    </source>
</evidence>
<feature type="compositionally biased region" description="Polar residues" evidence="5">
    <location>
        <begin position="600"/>
        <end position="609"/>
    </location>
</feature>
<evidence type="ECO:0000313" key="7">
    <source>
        <dbReference type="EMBL" id="KAK1757587.1"/>
    </source>
</evidence>
<dbReference type="Pfam" id="PF05192">
    <property type="entry name" value="MutS_III"/>
    <property type="match status" value="1"/>
</dbReference>
<feature type="compositionally biased region" description="Basic and acidic residues" evidence="5">
    <location>
        <begin position="927"/>
        <end position="936"/>
    </location>
</feature>
<dbReference type="Gene3D" id="3.40.50.300">
    <property type="entry name" value="P-loop containing nucleotide triphosphate hydrolases"/>
    <property type="match status" value="1"/>
</dbReference>
<dbReference type="PANTHER" id="PTHR11361">
    <property type="entry name" value="DNA MISMATCH REPAIR PROTEIN MUTS FAMILY MEMBER"/>
    <property type="match status" value="1"/>
</dbReference>
<comment type="similarity">
    <text evidence="1">Belongs to the DNA mismatch repair MutS family.</text>
</comment>
<dbReference type="SUPFAM" id="SSF48334">
    <property type="entry name" value="DNA repair protein MutS, domain III"/>
    <property type="match status" value="1"/>
</dbReference>
<dbReference type="GO" id="GO:0140664">
    <property type="term" value="F:ATP-dependent DNA damage sensor activity"/>
    <property type="evidence" value="ECO:0007669"/>
    <property type="project" value="InterPro"/>
</dbReference>
<dbReference type="SMART" id="SM00533">
    <property type="entry name" value="MUTSd"/>
    <property type="match status" value="1"/>
</dbReference>
<feature type="domain" description="DNA mismatch repair proteins mutS family" evidence="6">
    <location>
        <begin position="726"/>
        <end position="742"/>
    </location>
</feature>
<evidence type="ECO:0000256" key="2">
    <source>
        <dbReference type="ARBA" id="ARBA00022741"/>
    </source>
</evidence>
<dbReference type="Pfam" id="PF00488">
    <property type="entry name" value="MutS_V"/>
    <property type="match status" value="1"/>
</dbReference>
<organism evidence="7 8">
    <name type="scientific">Echria macrotheca</name>
    <dbReference type="NCBI Taxonomy" id="438768"/>
    <lineage>
        <taxon>Eukaryota</taxon>
        <taxon>Fungi</taxon>
        <taxon>Dikarya</taxon>
        <taxon>Ascomycota</taxon>
        <taxon>Pezizomycotina</taxon>
        <taxon>Sordariomycetes</taxon>
        <taxon>Sordariomycetidae</taxon>
        <taxon>Sordariales</taxon>
        <taxon>Schizotheciaceae</taxon>
        <taxon>Echria</taxon>
    </lineage>
</organism>
<comment type="caution">
    <text evidence="7">The sequence shown here is derived from an EMBL/GenBank/DDBJ whole genome shotgun (WGS) entry which is preliminary data.</text>
</comment>
<protein>
    <submittedName>
        <fullName evidence="7">Muts domain V-domain-containing protein</fullName>
    </submittedName>
</protein>
<dbReference type="PROSITE" id="PS00486">
    <property type="entry name" value="DNA_MISMATCH_REPAIR_2"/>
    <property type="match status" value="1"/>
</dbReference>
<dbReference type="Gene3D" id="1.10.1420.10">
    <property type="match status" value="1"/>
</dbReference>
<keyword evidence="3" id="KW-0067">ATP-binding</keyword>
<evidence type="ECO:0000259" key="6">
    <source>
        <dbReference type="PROSITE" id="PS00486"/>
    </source>
</evidence>
<dbReference type="SUPFAM" id="SSF52540">
    <property type="entry name" value="P-loop containing nucleoside triphosphate hydrolases"/>
    <property type="match status" value="1"/>
</dbReference>
<dbReference type="InterPro" id="IPR027417">
    <property type="entry name" value="P-loop_NTPase"/>
</dbReference>
<dbReference type="PANTHER" id="PTHR11361:SF20">
    <property type="entry name" value="MUTS PROTEIN HOMOLOG 5"/>
    <property type="match status" value="1"/>
</dbReference>
<dbReference type="AlphaFoldDB" id="A0AAJ0F852"/>
<dbReference type="GO" id="GO:0005634">
    <property type="term" value="C:nucleus"/>
    <property type="evidence" value="ECO:0007669"/>
    <property type="project" value="TreeGrafter"/>
</dbReference>
<gene>
    <name evidence="7" type="ORF">QBC47DRAFT_399924</name>
</gene>
<keyword evidence="2" id="KW-0547">Nucleotide-binding</keyword>
<proteinExistence type="inferred from homology"/>
<evidence type="ECO:0000256" key="5">
    <source>
        <dbReference type="SAM" id="MobiDB-lite"/>
    </source>
</evidence>
<dbReference type="GO" id="GO:0006298">
    <property type="term" value="P:mismatch repair"/>
    <property type="evidence" value="ECO:0007669"/>
    <property type="project" value="InterPro"/>
</dbReference>
<keyword evidence="4" id="KW-0238">DNA-binding</keyword>
<dbReference type="GO" id="GO:0051026">
    <property type="term" value="P:chiasma assembly"/>
    <property type="evidence" value="ECO:0007669"/>
    <property type="project" value="TreeGrafter"/>
</dbReference>
<evidence type="ECO:0000256" key="1">
    <source>
        <dbReference type="ARBA" id="ARBA00006271"/>
    </source>
</evidence>
<sequence length="936" mass="103278">MAIDMGEGGRVGCSYFSAADGTLHIEEEWAMGGTEAVETLLLRVRPTTVLVPNRSSIALIELLERDAQGLYDENIHHRAGSHILRHLVSAEFNYETAKDALACLNIVREGRNSLEVLPTDDHATGYIGSSRHADLTRLSRTIDLDNYISVGCAGAVLGDIERRRAAENVPGENDDAPAFVVRSLIMETPENTMIVSADALISLQILHSELHPNPQANHSNISEAKAKESLSVYGLLQMFARTGPGKAKLRQMLFRPSTDPELIEERQRAIATFLRPQNQETVRAIRKLMGKIKNGKILLRHVRLGVDRIRGQLSLRTKEWKTLLHHAMVAIQIRDSVISLSGYENAALLMDACELIDIRQLYEIGAKISSTIDFQLSDESGHTVIQPGNSQNLDELKKLFYRVSDWLPKLKEDVVATVPHGARRCIEYCTMIPQLGFFVAVTLDPETNQGAYNGENSMDGEWELRFIADDLAFYKNPMMLELDAEHGDLHTRISDEEISIMVNLASEILVHEEAVTRSSDALGELDSLLALAAAAEKYNWTAPQITLSNVIEISEGRHPLQELIVPSFIPNDCSVEGGAGTLDGDDTSSYGSDDDSLSDNAEQTSNTTEGLGPHSGSRRNPHQASERGSESDHTIARGGDPPSPPSMLILTGPNNSGKSIYMKQVALIVFLAHIGSYVPALRATIGITDRILTRIATRETVVDDESAFLVDLRQAAFTINFATRRSLVLADEFGKGTSVETGSAVFAAYLAHFLAMEGDRPKVLVGTHFHDVFEHNLLEPLDFVGFAHMETHENPQARDVEDQLVYLYQLLPGRGPSSLALSCAAIHGVERAIIDRARELIGYMDNNEDLEVIMSRDRDERDAHKTGPARRIATGLINARLPYVDEPGGREGDVRELLRRLLAVEEEGERMDEGGGRDGYAGNIDMMDERGYEMEE</sequence>
<evidence type="ECO:0000313" key="8">
    <source>
        <dbReference type="Proteomes" id="UP001239445"/>
    </source>
</evidence>
<dbReference type="SMART" id="SM00534">
    <property type="entry name" value="MUTSac"/>
    <property type="match status" value="1"/>
</dbReference>
<keyword evidence="8" id="KW-1185">Reference proteome</keyword>
<feature type="region of interest" description="Disordered" evidence="5">
    <location>
        <begin position="908"/>
        <end position="936"/>
    </location>
</feature>
<dbReference type="InterPro" id="IPR036187">
    <property type="entry name" value="DNA_mismatch_repair_MutS_sf"/>
</dbReference>
<accession>A0AAJ0F852</accession>
<dbReference type="InterPro" id="IPR045076">
    <property type="entry name" value="MutS"/>
</dbReference>